<dbReference type="InterPro" id="IPR018551">
    <property type="entry name" value="DUF2007"/>
</dbReference>
<dbReference type="Proteomes" id="UP000321927">
    <property type="component" value="Unassembled WGS sequence"/>
</dbReference>
<dbReference type="EMBL" id="VORV01000009">
    <property type="protein sequence ID" value="TXD77043.1"/>
    <property type="molecule type" value="Genomic_DNA"/>
</dbReference>
<protein>
    <submittedName>
        <fullName evidence="3">DUF2007 domain-containing protein</fullName>
    </submittedName>
    <submittedName>
        <fullName evidence="2">Putative signal transducing protein</fullName>
    </submittedName>
</protein>
<keyword evidence="5" id="KW-1185">Reference proteome</keyword>
<gene>
    <name evidence="3" type="ORF">ESW18_14655</name>
    <name evidence="2" type="ORF">LV84_02891</name>
</gene>
<accession>A0A2W7RGQ5</accession>
<proteinExistence type="predicted"/>
<dbReference type="Proteomes" id="UP000249115">
    <property type="component" value="Unassembled WGS sequence"/>
</dbReference>
<evidence type="ECO:0000313" key="3">
    <source>
        <dbReference type="EMBL" id="TXD77043.1"/>
    </source>
</evidence>
<evidence type="ECO:0000313" key="2">
    <source>
        <dbReference type="EMBL" id="PZX54737.1"/>
    </source>
</evidence>
<dbReference type="AlphaFoldDB" id="A0A2W7RGQ5"/>
<dbReference type="RefSeq" id="WP_086501991.1">
    <property type="nucleotide sequence ID" value="NZ_MSSV01000012.1"/>
</dbReference>
<dbReference type="OrthoDB" id="1467917at2"/>
<evidence type="ECO:0000313" key="5">
    <source>
        <dbReference type="Proteomes" id="UP000321927"/>
    </source>
</evidence>
<evidence type="ECO:0000259" key="1">
    <source>
        <dbReference type="Pfam" id="PF09413"/>
    </source>
</evidence>
<evidence type="ECO:0000313" key="4">
    <source>
        <dbReference type="Proteomes" id="UP000249115"/>
    </source>
</evidence>
<dbReference type="EMBL" id="QKZU01000010">
    <property type="protein sequence ID" value="PZX54737.1"/>
    <property type="molecule type" value="Genomic_DNA"/>
</dbReference>
<sequence>MENWNKVFETPMQVRAEIVKGILEEHEIQAVILNKKETVYQIFGNYEVHVQHENMVEANNLIQNEITF</sequence>
<reference evidence="3 5" key="2">
    <citation type="submission" date="2019-08" db="EMBL/GenBank/DDBJ databases">
        <title>Genome of Algoriphagus ratkowskyi IC026.</title>
        <authorList>
            <person name="Bowman J.P."/>
        </authorList>
    </citation>
    <scope>NUCLEOTIDE SEQUENCE [LARGE SCALE GENOMIC DNA]</scope>
    <source>
        <strain evidence="3 5">IC026</strain>
    </source>
</reference>
<reference evidence="2 4" key="1">
    <citation type="submission" date="2018-06" db="EMBL/GenBank/DDBJ databases">
        <title>Genomic Encyclopedia of Archaeal and Bacterial Type Strains, Phase II (KMG-II): from individual species to whole genera.</title>
        <authorList>
            <person name="Goeker M."/>
        </authorList>
    </citation>
    <scope>NUCLEOTIDE SEQUENCE [LARGE SCALE GENOMIC DNA]</scope>
    <source>
        <strain evidence="2 4">DSM 22686</strain>
    </source>
</reference>
<dbReference type="Pfam" id="PF09413">
    <property type="entry name" value="DUF2007"/>
    <property type="match status" value="1"/>
</dbReference>
<comment type="caution">
    <text evidence="2">The sequence shown here is derived from an EMBL/GenBank/DDBJ whole genome shotgun (WGS) entry which is preliminary data.</text>
</comment>
<name>A0A2W7RGQ5_9BACT</name>
<feature type="domain" description="DUF2007" evidence="1">
    <location>
        <begin position="4"/>
        <end position="64"/>
    </location>
</feature>
<organism evidence="2 4">
    <name type="scientific">Algoriphagus ratkowskyi</name>
    <dbReference type="NCBI Taxonomy" id="57028"/>
    <lineage>
        <taxon>Bacteria</taxon>
        <taxon>Pseudomonadati</taxon>
        <taxon>Bacteroidota</taxon>
        <taxon>Cytophagia</taxon>
        <taxon>Cytophagales</taxon>
        <taxon>Cyclobacteriaceae</taxon>
        <taxon>Algoriphagus</taxon>
    </lineage>
</organism>